<proteinExistence type="predicted"/>
<evidence type="ECO:0000256" key="1">
    <source>
        <dbReference type="SAM" id="MobiDB-lite"/>
    </source>
</evidence>
<organism evidence="2 3">
    <name type="scientific">Tropicibacter oceani</name>
    <dbReference type="NCBI Taxonomy" id="3058420"/>
    <lineage>
        <taxon>Bacteria</taxon>
        <taxon>Pseudomonadati</taxon>
        <taxon>Pseudomonadota</taxon>
        <taxon>Alphaproteobacteria</taxon>
        <taxon>Rhodobacterales</taxon>
        <taxon>Roseobacteraceae</taxon>
        <taxon>Tropicibacter</taxon>
    </lineage>
</organism>
<dbReference type="RefSeq" id="WP_282299683.1">
    <property type="nucleotide sequence ID" value="NZ_CP124616.1"/>
</dbReference>
<accession>A0ABY8QEW2</accession>
<dbReference type="Proteomes" id="UP001241605">
    <property type="component" value="Chromosome"/>
</dbReference>
<dbReference type="EMBL" id="CP124616">
    <property type="protein sequence ID" value="WGW03055.1"/>
    <property type="molecule type" value="Genomic_DNA"/>
</dbReference>
<reference evidence="2 3" key="1">
    <citation type="submission" date="2023-05" db="EMBL/GenBank/DDBJ databases">
        <title>YMD87, complete Genome.</title>
        <authorList>
            <person name="Zhang J."/>
            <person name="Xu X."/>
        </authorList>
    </citation>
    <scope>NUCLEOTIDE SEQUENCE [LARGE SCALE GENOMIC DNA]</scope>
    <source>
        <strain evidence="2 3">YMD87</strain>
    </source>
</reference>
<evidence type="ECO:0000313" key="3">
    <source>
        <dbReference type="Proteomes" id="UP001241605"/>
    </source>
</evidence>
<gene>
    <name evidence="2" type="ORF">QF118_14105</name>
</gene>
<evidence type="ECO:0000313" key="2">
    <source>
        <dbReference type="EMBL" id="WGW03055.1"/>
    </source>
</evidence>
<feature type="region of interest" description="Disordered" evidence="1">
    <location>
        <begin position="23"/>
        <end position="69"/>
    </location>
</feature>
<protein>
    <submittedName>
        <fullName evidence="2">Uncharacterized protein</fullName>
    </submittedName>
</protein>
<feature type="compositionally biased region" description="Basic residues" evidence="1">
    <location>
        <begin position="27"/>
        <end position="36"/>
    </location>
</feature>
<feature type="compositionally biased region" description="Basic and acidic residues" evidence="1">
    <location>
        <begin position="46"/>
        <end position="69"/>
    </location>
</feature>
<keyword evidence="3" id="KW-1185">Reference proteome</keyword>
<name>A0ABY8QEW2_9RHOB</name>
<sequence length="69" mass="7795">MTNTDDIYGVGGFGNTQKKLLVEQAYKKGKDRRKKHHDDPANSGGPRDDGYQNMSPEEKEAYKRGHRGD</sequence>